<sequence length="108" mass="12394">MQKLRYLEQKSHTGRICDFYSCAGMKLPGLGTVALGTVTKFRKSVYPGDVVVCAVEVKNKIQKIKVVEIKSPLDQSKRRDGWKGVMQSFSSWFELRILYTRSEVKFSR</sequence>
<name>A0AA87MQN8_9LEPT</name>
<dbReference type="AlphaFoldDB" id="A0AA87MQN8"/>
<dbReference type="SUPFAM" id="SSF54637">
    <property type="entry name" value="Thioesterase/thiol ester dehydrase-isomerase"/>
    <property type="match status" value="1"/>
</dbReference>
<dbReference type="InterPro" id="IPR029069">
    <property type="entry name" value="HotDog_dom_sf"/>
</dbReference>
<reference evidence="1 2" key="1">
    <citation type="journal article" date="2014" name="Int. J. Syst. Evol. Microbiol.">
        <title>Leptospira mayottensis sp. nov., a pathogenic species of the genus Leptospira isolated from humans.</title>
        <authorList>
            <person name="Bourhy P."/>
            <person name="Collet L."/>
            <person name="Brisse S."/>
            <person name="Picardeau M."/>
        </authorList>
    </citation>
    <scope>NUCLEOTIDE SEQUENCE [LARGE SCALE GENOMIC DNA]</scope>
    <source>
        <strain evidence="1 2">200901122</strain>
    </source>
</reference>
<proteinExistence type="predicted"/>
<accession>A0AA87MQN8</accession>
<gene>
    <name evidence="1" type="ORF">LEP1GSC125_3097</name>
</gene>
<dbReference type="Proteomes" id="UP000001343">
    <property type="component" value="Unassembled WGS sequence"/>
</dbReference>
<evidence type="ECO:0000313" key="1">
    <source>
        <dbReference type="EMBL" id="EKR99970.1"/>
    </source>
</evidence>
<comment type="caution">
    <text evidence="1">The sequence shown here is derived from an EMBL/GenBank/DDBJ whole genome shotgun (WGS) entry which is preliminary data.</text>
</comment>
<organism evidence="1 2">
    <name type="scientific">Leptospira mayottensis 200901122</name>
    <dbReference type="NCBI Taxonomy" id="1193010"/>
    <lineage>
        <taxon>Bacteria</taxon>
        <taxon>Pseudomonadati</taxon>
        <taxon>Spirochaetota</taxon>
        <taxon>Spirochaetia</taxon>
        <taxon>Leptospirales</taxon>
        <taxon>Leptospiraceae</taxon>
        <taxon>Leptospira</taxon>
    </lineage>
</organism>
<dbReference type="Gene3D" id="3.10.129.10">
    <property type="entry name" value="Hotdog Thioesterase"/>
    <property type="match status" value="1"/>
</dbReference>
<protein>
    <submittedName>
        <fullName evidence="1">Uncharacterized protein</fullName>
    </submittedName>
</protein>
<dbReference type="EMBL" id="AKWM02000041">
    <property type="protein sequence ID" value="EKR99970.1"/>
    <property type="molecule type" value="Genomic_DNA"/>
</dbReference>
<evidence type="ECO:0000313" key="2">
    <source>
        <dbReference type="Proteomes" id="UP000001343"/>
    </source>
</evidence>